<dbReference type="Proteomes" id="UP000823786">
    <property type="component" value="Unassembled WGS sequence"/>
</dbReference>
<keyword evidence="2" id="KW-1185">Reference proteome</keyword>
<gene>
    <name evidence="1" type="ORF">J2Z75_004432</name>
</gene>
<evidence type="ECO:0000313" key="1">
    <source>
        <dbReference type="EMBL" id="MBP1860911.1"/>
    </source>
</evidence>
<sequence>MPHPTVVEFIDAIRSRSSSVVLVGSGFVEFADVVHESGSYVDVILADHLGRITYYQGGFADYEIIDSDGEQLVWEHIERIDEIEQLVERFNKLCSAVNAYAQARPI</sequence>
<evidence type="ECO:0000313" key="2">
    <source>
        <dbReference type="Proteomes" id="UP000823786"/>
    </source>
</evidence>
<dbReference type="RefSeq" id="WP_209854893.1">
    <property type="nucleotide sequence ID" value="NZ_JAGGJV010000008.1"/>
</dbReference>
<proteinExistence type="predicted"/>
<comment type="caution">
    <text evidence="1">The sequence shown here is derived from an EMBL/GenBank/DDBJ whole genome shotgun (WGS) entry which is preliminary data.</text>
</comment>
<organism evidence="1 2">
    <name type="scientific">Rhizobium herbae</name>
    <dbReference type="NCBI Taxonomy" id="508661"/>
    <lineage>
        <taxon>Bacteria</taxon>
        <taxon>Pseudomonadati</taxon>
        <taxon>Pseudomonadota</taxon>
        <taxon>Alphaproteobacteria</taxon>
        <taxon>Hyphomicrobiales</taxon>
        <taxon>Rhizobiaceae</taxon>
        <taxon>Rhizobium/Agrobacterium group</taxon>
        <taxon>Rhizobium</taxon>
    </lineage>
</organism>
<dbReference type="EMBL" id="JAGGJV010000008">
    <property type="protein sequence ID" value="MBP1860911.1"/>
    <property type="molecule type" value="Genomic_DNA"/>
</dbReference>
<name>A0ABS4ESI3_9HYPH</name>
<protein>
    <submittedName>
        <fullName evidence="1">Uncharacterized protein with ACT and thioredoxin-like domain</fullName>
    </submittedName>
</protein>
<accession>A0ABS4ESI3</accession>
<reference evidence="1 2" key="1">
    <citation type="submission" date="2021-03" db="EMBL/GenBank/DDBJ databases">
        <title>Genomic Encyclopedia of Type Strains, Phase IV (KMG-IV): sequencing the most valuable type-strain genomes for metagenomic binning, comparative biology and taxonomic classification.</title>
        <authorList>
            <person name="Goeker M."/>
        </authorList>
    </citation>
    <scope>NUCLEOTIDE SEQUENCE [LARGE SCALE GENOMIC DNA]</scope>
    <source>
        <strain evidence="1 2">DSM 26427</strain>
    </source>
</reference>